<feature type="transmembrane region" description="Helical" evidence="6">
    <location>
        <begin position="752"/>
        <end position="774"/>
    </location>
</feature>
<sequence>MIKNYFKTTLRYLWKNKFFSLINIIGLATGICVCFFALLYVHFELNHDTYNQKADNIYRLVTDIKTSAGTTYESTSTPMGPQIKATFPEVKDMARVFMDDMILQSNPNNAMKEEVAYADSSAFKIFSWPLLRGDIKHLFNAPCDVVLSETAAKKYFGNTDPMGQTMFINGKAKCRVTGIMKDIPYSSHLRVDVIFSISTLVDQDWESHWTRFGFYTYLLLQPGASPDAVQAKLPALVKANMDQTEFKYQLSIEPLKKVYLYGNPRGHRTGTSASGSITNVYIISIIAVLVLFIACFNFVNLTTAFSLQRVKEIGVRKVLGASKYQLMLQFFMDAVILCLVSFVIALLFASLLLPLFNQLTGTIVADGIFGNVQHVLWLLALAVVVGVLSGAYPALFLSGFKPISSLKGKTGSSGTGLILRRSLVVAQFSISIFLILATTVVYMQLNFMQNQQLGFQKDHKLVIDYQFSKSINEHTDVIRQQMMGIPGVGLVSLSSSIPGTTNNQFNTTIENSKGEKQQQRPDVYFMDDVFLKQYHIDLIAGRNFQKNTALDSMKTMLINQAMLTSLGFKRPEDAIGKHFKQLNHTGEIIGVIKDFHNHSFLETVQPLTIRVDSSHLTNITIDITSPDVRGTVDQLETTWKKMLPDVPLVYFFADEAYNQQYIAQERFGKLFVCFAIVAIVISCLGLLGLSAYNIAQRKKEISVRKVLGASVMNITLLLSQDFIRLIAIALLITSPISWLLMRNWLDNFAYRINIPVWVFISSGLAAMFIALVTISFQSIKAAIANPVRNLKAD</sequence>
<gene>
    <name evidence="9" type="ORF">GCM10022210_46610</name>
</gene>
<dbReference type="Pfam" id="PF12704">
    <property type="entry name" value="MacB_PCD"/>
    <property type="match status" value="1"/>
</dbReference>
<keyword evidence="3 6" id="KW-0812">Transmembrane</keyword>
<evidence type="ECO:0000256" key="2">
    <source>
        <dbReference type="ARBA" id="ARBA00022475"/>
    </source>
</evidence>
<dbReference type="PANTHER" id="PTHR30572">
    <property type="entry name" value="MEMBRANE COMPONENT OF TRANSPORTER-RELATED"/>
    <property type="match status" value="1"/>
</dbReference>
<keyword evidence="4 6" id="KW-1133">Transmembrane helix</keyword>
<name>A0ABP7QUS5_9SPHI</name>
<evidence type="ECO:0000256" key="5">
    <source>
        <dbReference type="ARBA" id="ARBA00023136"/>
    </source>
</evidence>
<dbReference type="Proteomes" id="UP001500742">
    <property type="component" value="Unassembled WGS sequence"/>
</dbReference>
<feature type="transmembrane region" description="Helical" evidence="6">
    <location>
        <begin position="328"/>
        <end position="356"/>
    </location>
</feature>
<feature type="transmembrane region" description="Helical" evidence="6">
    <location>
        <begin position="667"/>
        <end position="695"/>
    </location>
</feature>
<feature type="transmembrane region" description="Helical" evidence="6">
    <location>
        <begin position="722"/>
        <end position="740"/>
    </location>
</feature>
<evidence type="ECO:0000313" key="10">
    <source>
        <dbReference type="Proteomes" id="UP001500742"/>
    </source>
</evidence>
<keyword evidence="10" id="KW-1185">Reference proteome</keyword>
<feature type="transmembrane region" description="Helical" evidence="6">
    <location>
        <begin position="281"/>
        <end position="307"/>
    </location>
</feature>
<organism evidence="9 10">
    <name type="scientific">Mucilaginibacter dorajii</name>
    <dbReference type="NCBI Taxonomy" id="692994"/>
    <lineage>
        <taxon>Bacteria</taxon>
        <taxon>Pseudomonadati</taxon>
        <taxon>Bacteroidota</taxon>
        <taxon>Sphingobacteriia</taxon>
        <taxon>Sphingobacteriales</taxon>
        <taxon>Sphingobacteriaceae</taxon>
        <taxon>Mucilaginibacter</taxon>
    </lineage>
</organism>
<comment type="caution">
    <text evidence="9">The sequence shown here is derived from an EMBL/GenBank/DDBJ whole genome shotgun (WGS) entry which is preliminary data.</text>
</comment>
<accession>A0ABP7QUS5</accession>
<feature type="domain" description="ABC3 transporter permease C-terminal" evidence="7">
    <location>
        <begin position="673"/>
        <end position="786"/>
    </location>
</feature>
<evidence type="ECO:0000259" key="8">
    <source>
        <dbReference type="Pfam" id="PF12704"/>
    </source>
</evidence>
<keyword evidence="5 6" id="KW-0472">Membrane</keyword>
<dbReference type="RefSeq" id="WP_259093082.1">
    <property type="nucleotide sequence ID" value="NZ_BAAAZC010000030.1"/>
</dbReference>
<reference evidence="10" key="1">
    <citation type="journal article" date="2019" name="Int. J. Syst. Evol. Microbiol.">
        <title>The Global Catalogue of Microorganisms (GCM) 10K type strain sequencing project: providing services to taxonomists for standard genome sequencing and annotation.</title>
        <authorList>
            <consortium name="The Broad Institute Genomics Platform"/>
            <consortium name="The Broad Institute Genome Sequencing Center for Infectious Disease"/>
            <person name="Wu L."/>
            <person name="Ma J."/>
        </authorList>
    </citation>
    <scope>NUCLEOTIDE SEQUENCE [LARGE SCALE GENOMIC DNA]</scope>
    <source>
        <strain evidence="10">JCM 16601</strain>
    </source>
</reference>
<evidence type="ECO:0000313" key="9">
    <source>
        <dbReference type="EMBL" id="GAA3988394.1"/>
    </source>
</evidence>
<protein>
    <submittedName>
        <fullName evidence="9">ABC transporter permease</fullName>
    </submittedName>
</protein>
<feature type="domain" description="ABC3 transporter permease C-terminal" evidence="7">
    <location>
        <begin position="285"/>
        <end position="399"/>
    </location>
</feature>
<evidence type="ECO:0000256" key="1">
    <source>
        <dbReference type="ARBA" id="ARBA00004651"/>
    </source>
</evidence>
<evidence type="ECO:0000256" key="4">
    <source>
        <dbReference type="ARBA" id="ARBA00022989"/>
    </source>
</evidence>
<comment type="subcellular location">
    <subcellularLocation>
        <location evidence="1">Cell membrane</location>
        <topology evidence="1">Multi-pass membrane protein</topology>
    </subcellularLocation>
</comment>
<feature type="transmembrane region" description="Helical" evidence="6">
    <location>
        <begin position="376"/>
        <end position="397"/>
    </location>
</feature>
<feature type="transmembrane region" description="Helical" evidence="6">
    <location>
        <begin position="21"/>
        <end position="43"/>
    </location>
</feature>
<dbReference type="InterPro" id="IPR050250">
    <property type="entry name" value="Macrolide_Exporter_MacB"/>
</dbReference>
<dbReference type="InterPro" id="IPR025857">
    <property type="entry name" value="MacB_PCD"/>
</dbReference>
<dbReference type="EMBL" id="BAAAZC010000030">
    <property type="protein sequence ID" value="GAA3988394.1"/>
    <property type="molecule type" value="Genomic_DNA"/>
</dbReference>
<evidence type="ECO:0000259" key="7">
    <source>
        <dbReference type="Pfam" id="PF02687"/>
    </source>
</evidence>
<keyword evidence="2" id="KW-1003">Cell membrane</keyword>
<evidence type="ECO:0000256" key="6">
    <source>
        <dbReference type="SAM" id="Phobius"/>
    </source>
</evidence>
<dbReference type="Pfam" id="PF02687">
    <property type="entry name" value="FtsX"/>
    <property type="match status" value="2"/>
</dbReference>
<feature type="transmembrane region" description="Helical" evidence="6">
    <location>
        <begin position="418"/>
        <end position="443"/>
    </location>
</feature>
<evidence type="ECO:0000256" key="3">
    <source>
        <dbReference type="ARBA" id="ARBA00022692"/>
    </source>
</evidence>
<dbReference type="InterPro" id="IPR003838">
    <property type="entry name" value="ABC3_permease_C"/>
</dbReference>
<feature type="domain" description="MacB-like periplasmic core" evidence="8">
    <location>
        <begin position="20"/>
        <end position="235"/>
    </location>
</feature>
<proteinExistence type="predicted"/>
<dbReference type="PANTHER" id="PTHR30572:SF18">
    <property type="entry name" value="ABC-TYPE MACROLIDE FAMILY EXPORT SYSTEM PERMEASE COMPONENT 2"/>
    <property type="match status" value="1"/>
</dbReference>